<sequence>MIRLRPLFGLAFAAILWEAVSLAAATPSLPGPGAVAAAFPGLVLGGTLPRALWLTLGHTALGLGTAMALGLPLGLLMGRSRAARAFLTPTMELLRPLPPSALIPPAMLLAGFGPGLYAAVVGFAACFPLLLAAMDAGRAVPTPLVDTARSLGAGRLRTITRVVVPACLPGVSTGLRMALPVALIVTVLAEMVGGDGAGRLLLRLQRTWRIPEMYACVMGLGLTGWALAAALASLESRMIFWSPTHRRPSHHP</sequence>
<comment type="similarity">
    <text evidence="7">Belongs to the binding-protein-dependent transport system permease family.</text>
</comment>
<dbReference type="Proteomes" id="UP000469724">
    <property type="component" value="Unassembled WGS sequence"/>
</dbReference>
<feature type="transmembrane region" description="Helical" evidence="7">
    <location>
        <begin position="115"/>
        <end position="134"/>
    </location>
</feature>
<dbReference type="GO" id="GO:0055085">
    <property type="term" value="P:transmembrane transport"/>
    <property type="evidence" value="ECO:0007669"/>
    <property type="project" value="InterPro"/>
</dbReference>
<dbReference type="GO" id="GO:0005886">
    <property type="term" value="C:plasma membrane"/>
    <property type="evidence" value="ECO:0007669"/>
    <property type="project" value="UniProtKB-SubCell"/>
</dbReference>
<keyword evidence="6 7" id="KW-0472">Membrane</keyword>
<dbReference type="Gene3D" id="1.10.3720.10">
    <property type="entry name" value="MetI-like"/>
    <property type="match status" value="1"/>
</dbReference>
<dbReference type="RefSeq" id="WP_163300522.1">
    <property type="nucleotide sequence ID" value="NZ_JAAGRQ010000005.1"/>
</dbReference>
<dbReference type="CDD" id="cd06261">
    <property type="entry name" value="TM_PBP2"/>
    <property type="match status" value="1"/>
</dbReference>
<feature type="transmembrane region" description="Helical" evidence="7">
    <location>
        <begin position="51"/>
        <end position="76"/>
    </location>
</feature>
<evidence type="ECO:0000256" key="4">
    <source>
        <dbReference type="ARBA" id="ARBA00022692"/>
    </source>
</evidence>
<comment type="caution">
    <text evidence="9">The sequence shown here is derived from an EMBL/GenBank/DDBJ whole genome shotgun (WGS) entry which is preliminary data.</text>
</comment>
<keyword evidence="2 7" id="KW-0813">Transport</keyword>
<feature type="transmembrane region" description="Helical" evidence="7">
    <location>
        <begin position="214"/>
        <end position="234"/>
    </location>
</feature>
<dbReference type="PANTHER" id="PTHR30151">
    <property type="entry name" value="ALKANE SULFONATE ABC TRANSPORTER-RELATED, MEMBRANE SUBUNIT"/>
    <property type="match status" value="1"/>
</dbReference>
<dbReference type="PROSITE" id="PS50928">
    <property type="entry name" value="ABC_TM1"/>
    <property type="match status" value="1"/>
</dbReference>
<evidence type="ECO:0000256" key="5">
    <source>
        <dbReference type="ARBA" id="ARBA00022989"/>
    </source>
</evidence>
<organism evidence="9 10">
    <name type="scientific">Desulfolutivibrio sulfodismutans</name>
    <dbReference type="NCBI Taxonomy" id="63561"/>
    <lineage>
        <taxon>Bacteria</taxon>
        <taxon>Pseudomonadati</taxon>
        <taxon>Thermodesulfobacteriota</taxon>
        <taxon>Desulfovibrionia</taxon>
        <taxon>Desulfovibrionales</taxon>
        <taxon>Desulfovibrionaceae</taxon>
        <taxon>Desulfolutivibrio</taxon>
    </lineage>
</organism>
<evidence type="ECO:0000256" key="3">
    <source>
        <dbReference type="ARBA" id="ARBA00022475"/>
    </source>
</evidence>
<evidence type="ECO:0000256" key="7">
    <source>
        <dbReference type="RuleBase" id="RU363032"/>
    </source>
</evidence>
<keyword evidence="3" id="KW-1003">Cell membrane</keyword>
<reference evidence="9 10" key="1">
    <citation type="submission" date="2020-02" db="EMBL/GenBank/DDBJ databases">
        <title>Comparative genomics of sulfur disproportionating microorganisms.</title>
        <authorList>
            <person name="Ward L.M."/>
            <person name="Bertran E."/>
            <person name="Johnston D.T."/>
        </authorList>
    </citation>
    <scope>NUCLEOTIDE SEQUENCE [LARGE SCALE GENOMIC DNA]</scope>
    <source>
        <strain evidence="9 10">DSM 3696</strain>
    </source>
</reference>
<dbReference type="InterPro" id="IPR035906">
    <property type="entry name" value="MetI-like_sf"/>
</dbReference>
<dbReference type="SUPFAM" id="SSF161098">
    <property type="entry name" value="MetI-like"/>
    <property type="match status" value="1"/>
</dbReference>
<feature type="domain" description="ABC transmembrane type-1" evidence="8">
    <location>
        <begin position="52"/>
        <end position="235"/>
    </location>
</feature>
<dbReference type="AlphaFoldDB" id="A0A7K3NI48"/>
<gene>
    <name evidence="9" type="ORF">G3N56_01735</name>
</gene>
<evidence type="ECO:0000313" key="10">
    <source>
        <dbReference type="Proteomes" id="UP000469724"/>
    </source>
</evidence>
<dbReference type="PANTHER" id="PTHR30151:SF0">
    <property type="entry name" value="ABC TRANSPORTER PERMEASE PROTEIN MJ0413-RELATED"/>
    <property type="match status" value="1"/>
</dbReference>
<evidence type="ECO:0000256" key="2">
    <source>
        <dbReference type="ARBA" id="ARBA00022448"/>
    </source>
</evidence>
<dbReference type="InterPro" id="IPR000515">
    <property type="entry name" value="MetI-like"/>
</dbReference>
<feature type="transmembrane region" description="Helical" evidence="7">
    <location>
        <begin position="178"/>
        <end position="202"/>
    </location>
</feature>
<comment type="subcellular location">
    <subcellularLocation>
        <location evidence="1 7">Cell membrane</location>
        <topology evidence="1 7">Multi-pass membrane protein</topology>
    </subcellularLocation>
</comment>
<keyword evidence="10" id="KW-1185">Reference proteome</keyword>
<proteinExistence type="inferred from homology"/>
<evidence type="ECO:0000313" key="9">
    <source>
        <dbReference type="EMBL" id="NDY55465.1"/>
    </source>
</evidence>
<evidence type="ECO:0000259" key="8">
    <source>
        <dbReference type="PROSITE" id="PS50928"/>
    </source>
</evidence>
<evidence type="ECO:0000256" key="1">
    <source>
        <dbReference type="ARBA" id="ARBA00004651"/>
    </source>
</evidence>
<keyword evidence="4 7" id="KW-0812">Transmembrane</keyword>
<name>A0A7K3NI48_9BACT</name>
<accession>A0A7K3NI48</accession>
<protein>
    <submittedName>
        <fullName evidence="9">ABC transporter permease subunit</fullName>
    </submittedName>
</protein>
<evidence type="ECO:0000256" key="6">
    <source>
        <dbReference type="ARBA" id="ARBA00023136"/>
    </source>
</evidence>
<keyword evidence="5 7" id="KW-1133">Transmembrane helix</keyword>
<dbReference type="Pfam" id="PF00528">
    <property type="entry name" value="BPD_transp_1"/>
    <property type="match status" value="1"/>
</dbReference>
<dbReference type="EMBL" id="JAAGRQ010000005">
    <property type="protein sequence ID" value="NDY55465.1"/>
    <property type="molecule type" value="Genomic_DNA"/>
</dbReference>